<dbReference type="RefSeq" id="WP_310469979.1">
    <property type="nucleotide sequence ID" value="NZ_CP136522.1"/>
</dbReference>
<dbReference type="SUPFAM" id="SSF56281">
    <property type="entry name" value="Metallo-hydrolase/oxidoreductase"/>
    <property type="match status" value="1"/>
</dbReference>
<keyword evidence="4" id="KW-1185">Reference proteome</keyword>
<dbReference type="InterPro" id="IPR044097">
    <property type="entry name" value="Bds1/SdsA1_MBL-fold"/>
</dbReference>
<dbReference type="PANTHER" id="PTHR43223:SF1">
    <property type="entry name" value="ALKYL_ARYL-SULFATASE BDS1"/>
    <property type="match status" value="1"/>
</dbReference>
<dbReference type="InterPro" id="IPR001279">
    <property type="entry name" value="Metallo-B-lactamas"/>
</dbReference>
<feature type="chain" id="PRO_5046290834" evidence="1">
    <location>
        <begin position="29"/>
        <end position="463"/>
    </location>
</feature>
<protein>
    <submittedName>
        <fullName evidence="3">Alkyl/aryl-sulfatase</fullName>
    </submittedName>
</protein>
<evidence type="ECO:0000259" key="2">
    <source>
        <dbReference type="SMART" id="SM00849"/>
    </source>
</evidence>
<dbReference type="SMART" id="SM00849">
    <property type="entry name" value="Lactamase_B"/>
    <property type="match status" value="1"/>
</dbReference>
<dbReference type="Pfam" id="PF14863">
    <property type="entry name" value="Alkyl_sulf_dimr"/>
    <property type="match status" value="1"/>
</dbReference>
<dbReference type="CDD" id="cd07710">
    <property type="entry name" value="arylsulfatase_Sdsa1-like_MBL-fold"/>
    <property type="match status" value="1"/>
</dbReference>
<proteinExistence type="predicted"/>
<feature type="signal peptide" evidence="1">
    <location>
        <begin position="1"/>
        <end position="28"/>
    </location>
</feature>
<dbReference type="InterPro" id="IPR052195">
    <property type="entry name" value="Bact_Alkyl/Aryl-Sulfatase"/>
</dbReference>
<dbReference type="InterPro" id="IPR029228">
    <property type="entry name" value="Alkyl_sulf_dimr"/>
</dbReference>
<keyword evidence="1" id="KW-0732">Signal</keyword>
<sequence>MNNLNPRFKKSLIGLALVCSFAAAPTMAGTQVAPEKALALLDVQAEQFTKQIVKISDNVYTAVGYHGANTSMIVGDDGVIIIDTLMGPASATNAWNELQKFSGGKPVKAIIYTHSHGDHTGGAAVFAGDDNPEVIARVGFGGEHGANKLINPILIPRGVRQFGRKLPADQETHRGLAPAKTLDHDRGKGHIKPTLSISEDVYRTTIAGVELELHAAPGETDDAQYIWLPKEQVLFAGDNFYRTFPNLYAIRGTPYRDVTNWSNSVKKMADHNPKAVIGGHTIPVLGQKAATAALTNYSAAIRSVYDQTVAGINQGKSPNLIAHEVELPAELKKLPYLTEFYGTVPHAVRAIYAGLLGWYDGNPTTLNPLAPADEAQKLARLAGGTKALTKQMDDALKAGEFQWALELADNLMWLKDAPVEKVRTGKVKALRGLAAREYNAPNRNYYLSYANELEQGKLQGPWF</sequence>
<dbReference type="Proteomes" id="UP001529491">
    <property type="component" value="Chromosome"/>
</dbReference>
<dbReference type="InterPro" id="IPR036866">
    <property type="entry name" value="RibonucZ/Hydroxyglut_hydro"/>
</dbReference>
<dbReference type="Gene3D" id="1.25.40.880">
    <property type="entry name" value="Alkyl sulfatase, dimerisation domain"/>
    <property type="match status" value="1"/>
</dbReference>
<dbReference type="EMBL" id="CP136522">
    <property type="protein sequence ID" value="WOT05717.1"/>
    <property type="molecule type" value="Genomic_DNA"/>
</dbReference>
<dbReference type="Gene3D" id="3.60.15.30">
    <property type="entry name" value="Metallo-beta-lactamase domain"/>
    <property type="match status" value="1"/>
</dbReference>
<organism evidence="3 4">
    <name type="scientific">Shewanella youngdeokensis</name>
    <dbReference type="NCBI Taxonomy" id="2999068"/>
    <lineage>
        <taxon>Bacteria</taxon>
        <taxon>Pseudomonadati</taxon>
        <taxon>Pseudomonadota</taxon>
        <taxon>Gammaproteobacteria</taxon>
        <taxon>Alteromonadales</taxon>
        <taxon>Shewanellaceae</taxon>
        <taxon>Shewanella</taxon>
    </lineage>
</organism>
<feature type="domain" description="Metallo-beta-lactamase" evidence="2">
    <location>
        <begin position="67"/>
        <end position="280"/>
    </location>
</feature>
<evidence type="ECO:0000313" key="3">
    <source>
        <dbReference type="EMBL" id="WOT05717.1"/>
    </source>
</evidence>
<dbReference type="PANTHER" id="PTHR43223">
    <property type="entry name" value="ALKYL/ARYL-SULFATASE"/>
    <property type="match status" value="1"/>
</dbReference>
<evidence type="ECO:0000313" key="4">
    <source>
        <dbReference type="Proteomes" id="UP001529491"/>
    </source>
</evidence>
<gene>
    <name evidence="3" type="ORF">RGE70_02490</name>
</gene>
<dbReference type="Pfam" id="PF00753">
    <property type="entry name" value="Lactamase_B"/>
    <property type="match status" value="1"/>
</dbReference>
<accession>A0ABZ0JZK2</accession>
<evidence type="ECO:0000256" key="1">
    <source>
        <dbReference type="SAM" id="SignalP"/>
    </source>
</evidence>
<reference evidence="3 4" key="1">
    <citation type="submission" date="2023-10" db="EMBL/GenBank/DDBJ databases">
        <title>Complete genome sequence of Shewanella sp. DAU334.</title>
        <authorList>
            <person name="Lee Y.-S."/>
            <person name="Jeong H.-R."/>
            <person name="Hwang E.-J."/>
            <person name="Choi Y.-L."/>
            <person name="Kim G.-D."/>
        </authorList>
    </citation>
    <scope>NUCLEOTIDE SEQUENCE [LARGE SCALE GENOMIC DNA]</scope>
    <source>
        <strain evidence="3 4">DAU334</strain>
    </source>
</reference>
<dbReference type="InterPro" id="IPR038536">
    <property type="entry name" value="Alkyl/aryl-sulf_dimr_sf"/>
</dbReference>
<name>A0ABZ0JZK2_9GAMM</name>